<organism evidence="1 2">
    <name type="scientific">Marinoscillum furvescens DSM 4134</name>
    <dbReference type="NCBI Taxonomy" id="1122208"/>
    <lineage>
        <taxon>Bacteria</taxon>
        <taxon>Pseudomonadati</taxon>
        <taxon>Bacteroidota</taxon>
        <taxon>Cytophagia</taxon>
        <taxon>Cytophagales</taxon>
        <taxon>Reichenbachiellaceae</taxon>
        <taxon>Marinoscillum</taxon>
    </lineage>
</organism>
<dbReference type="Proteomes" id="UP000256779">
    <property type="component" value="Unassembled WGS sequence"/>
</dbReference>
<reference evidence="1 2" key="1">
    <citation type="submission" date="2018-07" db="EMBL/GenBank/DDBJ databases">
        <title>Genomic Encyclopedia of Type Strains, Phase IV (KMG-IV): sequencing the most valuable type-strain genomes for metagenomic binning, comparative biology and taxonomic classification.</title>
        <authorList>
            <person name="Goeker M."/>
        </authorList>
    </citation>
    <scope>NUCLEOTIDE SEQUENCE [LARGE SCALE GENOMIC DNA]</scope>
    <source>
        <strain evidence="1 2">DSM 4134</strain>
    </source>
</reference>
<dbReference type="InterPro" id="IPR021272">
    <property type="entry name" value="DUF2851"/>
</dbReference>
<sequence>MDEYFLQFLWKFQKLEGKPLVLTNKEVLEVYHPGHQNFDSGPDFRDARLKIGELMWSGSVEIHYRSSDWKRHGHLDDQAYHNVVLHVVWNHDQDITIDGQPIPTLELARYAPKDLQAEYRRYINQPEDIRCGKVLHQVPNIQITTLLDRSLAARLEAKSQTVLTTLAACGNDWEETTYRTLAANFGFKTNKEAMLKLSTSLPYKVLRKHQQQPTQLFALLFGMSGWLNDTPTDDYSQALQREFQFLQKKYSLSPLLEKHLWKHARMRPANFPAVRLAQFGAVLHAHQQLFDAVTHIHSLKDAQSLLHQPLPDYWKEHMDLGKPATKPMTIGKSAISIIIINTVAPILAAYAQYIGEVSYLELAQELMESLPAERNKITKKWTELGISLESAADSQAALHQFQHFCQMKKCLHCNIGLTILHRK</sequence>
<dbReference type="Pfam" id="PF11013">
    <property type="entry name" value="DUF2851"/>
    <property type="match status" value="1"/>
</dbReference>
<keyword evidence="2" id="KW-1185">Reference proteome</keyword>
<dbReference type="EMBL" id="QREG01000001">
    <property type="protein sequence ID" value="REE05767.1"/>
    <property type="molecule type" value="Genomic_DNA"/>
</dbReference>
<accession>A0A3D9LGM1</accession>
<proteinExistence type="predicted"/>
<name>A0A3D9LGM1_MARFU</name>
<dbReference type="OrthoDB" id="1005072at2"/>
<dbReference type="AlphaFoldDB" id="A0A3D9LGM1"/>
<protein>
    <submittedName>
        <fullName evidence="1">Uncharacterized protein DUF2851</fullName>
    </submittedName>
</protein>
<gene>
    <name evidence="1" type="ORF">C7460_101286</name>
</gene>
<comment type="caution">
    <text evidence="1">The sequence shown here is derived from an EMBL/GenBank/DDBJ whole genome shotgun (WGS) entry which is preliminary data.</text>
</comment>
<evidence type="ECO:0000313" key="2">
    <source>
        <dbReference type="Proteomes" id="UP000256779"/>
    </source>
</evidence>
<dbReference type="RefSeq" id="WP_115866269.1">
    <property type="nucleotide sequence ID" value="NZ_QREG01000001.1"/>
</dbReference>
<evidence type="ECO:0000313" key="1">
    <source>
        <dbReference type="EMBL" id="REE05767.1"/>
    </source>
</evidence>